<organism evidence="4 5">
    <name type="scientific">Biformimicrobium ophioploci</name>
    <dbReference type="NCBI Taxonomy" id="3036711"/>
    <lineage>
        <taxon>Bacteria</taxon>
        <taxon>Pseudomonadati</taxon>
        <taxon>Pseudomonadota</taxon>
        <taxon>Gammaproteobacteria</taxon>
        <taxon>Cellvibrionales</taxon>
        <taxon>Microbulbiferaceae</taxon>
        <taxon>Biformimicrobium</taxon>
    </lineage>
</organism>
<dbReference type="Proteomes" id="UP001224392">
    <property type="component" value="Unassembled WGS sequence"/>
</dbReference>
<evidence type="ECO:0000313" key="5">
    <source>
        <dbReference type="Proteomes" id="UP001224392"/>
    </source>
</evidence>
<keyword evidence="5" id="KW-1185">Reference proteome</keyword>
<dbReference type="NCBIfam" id="TIGR00257">
    <property type="entry name" value="IMPACT_YIGZ"/>
    <property type="match status" value="1"/>
</dbReference>
<dbReference type="InterPro" id="IPR020569">
    <property type="entry name" value="UPF0029_Impact_CS"/>
</dbReference>
<dbReference type="RefSeq" id="WP_285764270.1">
    <property type="nucleotide sequence ID" value="NZ_BSYJ01000003.1"/>
</dbReference>
<dbReference type="InterPro" id="IPR020568">
    <property type="entry name" value="Ribosomal_Su5_D2-typ_SF"/>
</dbReference>
<evidence type="ECO:0000259" key="2">
    <source>
        <dbReference type="Pfam" id="PF01205"/>
    </source>
</evidence>
<dbReference type="Gene3D" id="3.30.70.240">
    <property type="match status" value="1"/>
</dbReference>
<protein>
    <submittedName>
        <fullName evidence="4">IMPACT family protein</fullName>
    </submittedName>
</protein>
<dbReference type="InterPro" id="IPR015796">
    <property type="entry name" value="Impact_YigZ-like"/>
</dbReference>
<sequence>MPRRTPQYSTVAEIEVKKSRFICSLQPVEDKAGYTAHLDALRKQYPDARHHCSACLIGDPLNPDFYRADDDGEPSGSAGRPMLELLQKQDVANVSVVVVRYFGGIKLGVGGLMRAYRGAVGAALEQVELVEFTPRVQKTLKCDFAAESAIRRMLTRYDASCLEANYGAEVVLEISVPEGRFDDLMCELVEQRLLRSMPDPG</sequence>
<dbReference type="SUPFAM" id="SSF54980">
    <property type="entry name" value="EF-G C-terminal domain-like"/>
    <property type="match status" value="1"/>
</dbReference>
<name>A0ABQ6LZY0_9GAMM</name>
<dbReference type="PROSITE" id="PS00910">
    <property type="entry name" value="UPF0029"/>
    <property type="match status" value="1"/>
</dbReference>
<dbReference type="Gene3D" id="3.30.230.30">
    <property type="entry name" value="Impact, N-terminal domain"/>
    <property type="match status" value="1"/>
</dbReference>
<evidence type="ECO:0000259" key="3">
    <source>
        <dbReference type="Pfam" id="PF09186"/>
    </source>
</evidence>
<dbReference type="PANTHER" id="PTHR16301">
    <property type="entry name" value="IMPACT-RELATED"/>
    <property type="match status" value="1"/>
</dbReference>
<dbReference type="EMBL" id="BSYJ01000003">
    <property type="protein sequence ID" value="GMG87655.1"/>
    <property type="molecule type" value="Genomic_DNA"/>
</dbReference>
<dbReference type="Pfam" id="PF09186">
    <property type="entry name" value="DUF1949"/>
    <property type="match status" value="1"/>
</dbReference>
<dbReference type="InterPro" id="IPR015269">
    <property type="entry name" value="UPF0029_Impact_C"/>
</dbReference>
<comment type="caution">
    <text evidence="4">The sequence shown here is derived from an EMBL/GenBank/DDBJ whole genome shotgun (WGS) entry which is preliminary data.</text>
</comment>
<proteinExistence type="inferred from homology"/>
<dbReference type="InterPro" id="IPR001498">
    <property type="entry name" value="Impact_N"/>
</dbReference>
<feature type="domain" description="Impact N-terminal" evidence="2">
    <location>
        <begin position="17"/>
        <end position="124"/>
    </location>
</feature>
<accession>A0ABQ6LZY0</accession>
<feature type="domain" description="UPF0029" evidence="3">
    <location>
        <begin position="140"/>
        <end position="190"/>
    </location>
</feature>
<evidence type="ECO:0000256" key="1">
    <source>
        <dbReference type="ARBA" id="ARBA00007665"/>
    </source>
</evidence>
<evidence type="ECO:0000313" key="4">
    <source>
        <dbReference type="EMBL" id="GMG87655.1"/>
    </source>
</evidence>
<dbReference type="InterPro" id="IPR035647">
    <property type="entry name" value="EFG_III/V"/>
</dbReference>
<reference evidence="4 5" key="1">
    <citation type="submission" date="2023-04" db="EMBL/GenBank/DDBJ databases">
        <title>Marinobulbifer ophiurae gen. nov., sp. Nov., isolate from tissue of brittle star Ophioplocus japonicus.</title>
        <authorList>
            <person name="Kawano K."/>
            <person name="Sawayama S."/>
            <person name="Nakagawa S."/>
        </authorList>
    </citation>
    <scope>NUCLEOTIDE SEQUENCE [LARGE SCALE GENOMIC DNA]</scope>
    <source>
        <strain evidence="4 5">NKW57</strain>
    </source>
</reference>
<dbReference type="PANTHER" id="PTHR16301:SF20">
    <property type="entry name" value="IMPACT FAMILY MEMBER YIGZ"/>
    <property type="match status" value="1"/>
</dbReference>
<comment type="similarity">
    <text evidence="1">Belongs to the IMPACT family.</text>
</comment>
<dbReference type="InterPro" id="IPR036956">
    <property type="entry name" value="Impact_N_sf"/>
</dbReference>
<dbReference type="InterPro" id="IPR023582">
    <property type="entry name" value="Impact"/>
</dbReference>
<dbReference type="Pfam" id="PF01205">
    <property type="entry name" value="Impact_N"/>
    <property type="match status" value="1"/>
</dbReference>
<gene>
    <name evidence="4" type="ORF">MNKW57_19760</name>
</gene>
<dbReference type="SUPFAM" id="SSF54211">
    <property type="entry name" value="Ribosomal protein S5 domain 2-like"/>
    <property type="match status" value="1"/>
</dbReference>